<gene>
    <name evidence="17" type="ORF">EV693_106103</name>
</gene>
<evidence type="ECO:0000256" key="8">
    <source>
        <dbReference type="ARBA" id="ARBA00022729"/>
    </source>
</evidence>
<comment type="similarity">
    <text evidence="3 13">Belongs to the NapB family.</text>
</comment>
<evidence type="ECO:0000256" key="3">
    <source>
        <dbReference type="ARBA" id="ARBA00007368"/>
    </source>
</evidence>
<evidence type="ECO:0000256" key="5">
    <source>
        <dbReference type="ARBA" id="ARBA00022448"/>
    </source>
</evidence>
<accession>A0A4R2N8W2</accession>
<feature type="binding site" description="covalent" evidence="14">
    <location>
        <position position="79"/>
    </location>
    <ligand>
        <name>heme c</name>
        <dbReference type="ChEBI" id="CHEBI:61717"/>
        <label>1</label>
    </ligand>
</feature>
<comment type="subunit">
    <text evidence="13">Component of the periplasmic nitrate reductase NapAB complex composed of NapA and NapB.</text>
</comment>
<keyword evidence="7 15" id="KW-0479">Metal-binding</keyword>
<dbReference type="FunFam" id="1.10.1130.10:FF:000001">
    <property type="entry name" value="Periplasmic nitrate reductase, electron transfer subunit"/>
    <property type="match status" value="1"/>
</dbReference>
<feature type="binding site" description="axial binding residue" evidence="15">
    <location>
        <position position="97"/>
    </location>
    <ligand>
        <name>heme c</name>
        <dbReference type="ChEBI" id="CHEBI:61717"/>
        <label>2</label>
    </ligand>
    <ligandPart>
        <name>Fe</name>
        <dbReference type="ChEBI" id="CHEBI:18248"/>
    </ligandPart>
</feature>
<keyword evidence="11 15" id="KW-0408">Iron</keyword>
<dbReference type="AlphaFoldDB" id="A0A4R2N8W2"/>
<dbReference type="Proteomes" id="UP000295537">
    <property type="component" value="Unassembled WGS sequence"/>
</dbReference>
<dbReference type="PANTHER" id="PTHR38604:SF1">
    <property type="entry name" value="PERIPLASMIC NITRATE REDUCTASE, ELECTRON TRANSFER SUBUNIT"/>
    <property type="match status" value="1"/>
</dbReference>
<feature type="binding site" description="covalent" evidence="14">
    <location>
        <position position="117"/>
    </location>
    <ligand>
        <name>heme c</name>
        <dbReference type="ChEBI" id="CHEBI:61717"/>
        <label>2</label>
    </ligand>
</feature>
<evidence type="ECO:0000256" key="12">
    <source>
        <dbReference type="ARBA" id="ARBA00031832"/>
    </source>
</evidence>
<reference evidence="17 18" key="1">
    <citation type="submission" date="2019-03" db="EMBL/GenBank/DDBJ databases">
        <title>Genomic Encyclopedia of Type Strains, Phase IV (KMG-IV): sequencing the most valuable type-strain genomes for metagenomic binning, comparative biology and taxonomic classification.</title>
        <authorList>
            <person name="Goeker M."/>
        </authorList>
    </citation>
    <scope>NUCLEOTIDE SEQUENCE [LARGE SCALE GENOMIC DNA]</scope>
    <source>
        <strain evidence="17 18">DSM 16380</strain>
    </source>
</reference>
<evidence type="ECO:0000313" key="18">
    <source>
        <dbReference type="Proteomes" id="UP000295537"/>
    </source>
</evidence>
<feature type="binding site" description="axial binding residue" evidence="15">
    <location>
        <position position="121"/>
    </location>
    <ligand>
        <name>heme c</name>
        <dbReference type="ChEBI" id="CHEBI:61717"/>
        <label>2</label>
    </ligand>
    <ligandPart>
        <name>Fe</name>
        <dbReference type="ChEBI" id="CHEBI:18248"/>
    </ligandPart>
</feature>
<keyword evidence="9 13" id="KW-0574">Periplasm</keyword>
<evidence type="ECO:0000256" key="10">
    <source>
        <dbReference type="ARBA" id="ARBA00022982"/>
    </source>
</evidence>
<evidence type="ECO:0000256" key="14">
    <source>
        <dbReference type="PIRSR" id="PIRSR006105-1"/>
    </source>
</evidence>
<dbReference type="Gene3D" id="1.10.1130.10">
    <property type="entry name" value="Flavocytochrome C3, Chain A"/>
    <property type="match status" value="1"/>
</dbReference>
<dbReference type="GO" id="GO:0046872">
    <property type="term" value="F:metal ion binding"/>
    <property type="evidence" value="ECO:0007669"/>
    <property type="project" value="UniProtKB-KW"/>
</dbReference>
<evidence type="ECO:0000256" key="16">
    <source>
        <dbReference type="SAM" id="SignalP"/>
    </source>
</evidence>
<dbReference type="GO" id="GO:0042597">
    <property type="term" value="C:periplasmic space"/>
    <property type="evidence" value="ECO:0007669"/>
    <property type="project" value="UniProtKB-SubCell"/>
</dbReference>
<protein>
    <recommendedName>
        <fullName evidence="4 13">Periplasmic nitrate reductase, electron transfer subunit</fullName>
    </recommendedName>
    <alternativeName>
        <fullName evidence="12 13">Diheme cytochrome c NapB</fullName>
    </alternativeName>
</protein>
<dbReference type="InterPro" id="IPR036280">
    <property type="entry name" value="Multihaem_cyt_sf"/>
</dbReference>
<comment type="caution">
    <text evidence="17">The sequence shown here is derived from an EMBL/GenBank/DDBJ whole genome shotgun (WGS) entry which is preliminary data.</text>
</comment>
<dbReference type="InterPro" id="IPR005591">
    <property type="entry name" value="NapB"/>
</dbReference>
<dbReference type="EMBL" id="SLXJ01000006">
    <property type="protein sequence ID" value="TCP17413.1"/>
    <property type="molecule type" value="Genomic_DNA"/>
</dbReference>
<evidence type="ECO:0000256" key="1">
    <source>
        <dbReference type="ARBA" id="ARBA00002599"/>
    </source>
</evidence>
<evidence type="ECO:0000256" key="13">
    <source>
        <dbReference type="PIRNR" id="PIRNR006105"/>
    </source>
</evidence>
<dbReference type="GO" id="GO:0009061">
    <property type="term" value="P:anaerobic respiration"/>
    <property type="evidence" value="ECO:0007669"/>
    <property type="project" value="InterPro"/>
</dbReference>
<dbReference type="SUPFAM" id="SSF48695">
    <property type="entry name" value="Multiheme cytochromes"/>
    <property type="match status" value="1"/>
</dbReference>
<evidence type="ECO:0000256" key="9">
    <source>
        <dbReference type="ARBA" id="ARBA00022764"/>
    </source>
</evidence>
<keyword evidence="5 13" id="KW-0813">Transport</keyword>
<keyword evidence="10 13" id="KW-0249">Electron transport</keyword>
<feature type="binding site" description="axial binding residue" evidence="15">
    <location>
        <position position="62"/>
    </location>
    <ligand>
        <name>heme c</name>
        <dbReference type="ChEBI" id="CHEBI:61717"/>
        <label>1</label>
    </ligand>
    <ligandPart>
        <name>Fe</name>
        <dbReference type="ChEBI" id="CHEBI:18248"/>
    </ligandPart>
</feature>
<comment type="subcellular location">
    <subcellularLocation>
        <location evidence="2 13">Periplasm</location>
    </subcellularLocation>
</comment>
<comment type="function">
    <text evidence="1">Electron transfer subunit of the periplasmic nitrate reductase complex NapAB. Receives electrons from the membrane-anchored tetraheme c-type NapC protein and transfers these to NapA subunit, thus allowing electron flow between membrane and periplasm. Essential for periplasmic nitrate reduction with nitrate as the terminal electron acceptor.</text>
</comment>
<feature type="binding site" description="axial binding residue" evidence="15">
    <location>
        <position position="80"/>
    </location>
    <ligand>
        <name>heme c</name>
        <dbReference type="ChEBI" id="CHEBI:61717"/>
        <label>1</label>
    </ligand>
    <ligandPart>
        <name>Fe</name>
        <dbReference type="ChEBI" id="CHEBI:18248"/>
    </ligandPart>
</feature>
<keyword evidence="6 14" id="KW-0349">Heme</keyword>
<dbReference type="PANTHER" id="PTHR38604">
    <property type="entry name" value="PERIPLASMIC NITRATE REDUCTASE, ELECTRON TRANSFER SUBUNIT"/>
    <property type="match status" value="1"/>
</dbReference>
<sequence>MKKIVVMLSALLVMPAMATEQSALGRNYQDSVENVAPAFHLKPKERELAALSYVNQPPMVPHSVEGYQVTKNVNQCLTCHSAESSRMTGATRISPTHFTDRDGNIVAGQTAPRRYFCLSCHVPMADVEPIVPNEFKPMPGYHNN</sequence>
<dbReference type="PIRSF" id="PIRSF006105">
    <property type="entry name" value="NapB"/>
    <property type="match status" value="1"/>
</dbReference>
<evidence type="ECO:0000256" key="4">
    <source>
        <dbReference type="ARBA" id="ARBA00013773"/>
    </source>
</evidence>
<feature type="chain" id="PRO_5020894993" description="Periplasmic nitrate reductase, electron transfer subunit" evidence="16">
    <location>
        <begin position="19"/>
        <end position="144"/>
    </location>
</feature>
<dbReference type="Pfam" id="PF03892">
    <property type="entry name" value="NapB"/>
    <property type="match status" value="1"/>
</dbReference>
<evidence type="ECO:0000256" key="7">
    <source>
        <dbReference type="ARBA" id="ARBA00022723"/>
    </source>
</evidence>
<evidence type="ECO:0000313" key="17">
    <source>
        <dbReference type="EMBL" id="TCP17413.1"/>
    </source>
</evidence>
<dbReference type="OrthoDB" id="13290at2"/>
<evidence type="ECO:0000256" key="11">
    <source>
        <dbReference type="ARBA" id="ARBA00023004"/>
    </source>
</evidence>
<evidence type="ECO:0000256" key="15">
    <source>
        <dbReference type="PIRSR" id="PIRSR006105-2"/>
    </source>
</evidence>
<name>A0A4R2N8W2_9PAST</name>
<keyword evidence="18" id="KW-1185">Reference proteome</keyword>
<evidence type="ECO:0000256" key="6">
    <source>
        <dbReference type="ARBA" id="ARBA00022617"/>
    </source>
</evidence>
<organism evidence="17 18">
    <name type="scientific">Nicoletella semolina</name>
    <dbReference type="NCBI Taxonomy" id="271160"/>
    <lineage>
        <taxon>Bacteria</taxon>
        <taxon>Pseudomonadati</taxon>
        <taxon>Pseudomonadota</taxon>
        <taxon>Gammaproteobacteria</taxon>
        <taxon>Pasteurellales</taxon>
        <taxon>Pasteurellaceae</taxon>
        <taxon>Nicoletella</taxon>
    </lineage>
</organism>
<evidence type="ECO:0000256" key="2">
    <source>
        <dbReference type="ARBA" id="ARBA00004418"/>
    </source>
</evidence>
<feature type="binding site" description="covalent" evidence="14">
    <location>
        <position position="76"/>
    </location>
    <ligand>
        <name>heme c</name>
        <dbReference type="ChEBI" id="CHEBI:61717"/>
        <label>1</label>
    </ligand>
</feature>
<feature type="signal peptide" evidence="16">
    <location>
        <begin position="1"/>
        <end position="18"/>
    </location>
</feature>
<feature type="binding site" description="covalent" evidence="14">
    <location>
        <position position="120"/>
    </location>
    <ligand>
        <name>heme c</name>
        <dbReference type="ChEBI" id="CHEBI:61717"/>
        <label>2</label>
    </ligand>
</feature>
<proteinExistence type="inferred from homology"/>
<comment type="PTM">
    <text evidence="14">Binds 2 heme C groups per subunit.</text>
</comment>
<keyword evidence="8 16" id="KW-0732">Signal</keyword>